<dbReference type="InterPro" id="IPR016187">
    <property type="entry name" value="CTDL_fold"/>
</dbReference>
<dbReference type="InterPro" id="IPR016186">
    <property type="entry name" value="C-type_lectin-like/link_sf"/>
</dbReference>
<dbReference type="SUPFAM" id="SSF56436">
    <property type="entry name" value="C-type lectin-like"/>
    <property type="match status" value="1"/>
</dbReference>
<gene>
    <name evidence="1" type="ORF">FWK35_00002438</name>
</gene>
<keyword evidence="2" id="KW-1185">Reference proteome</keyword>
<dbReference type="AlphaFoldDB" id="A0A6G0ZDY2"/>
<evidence type="ECO:0000313" key="2">
    <source>
        <dbReference type="Proteomes" id="UP000478052"/>
    </source>
</evidence>
<dbReference type="GO" id="GO:0030246">
    <property type="term" value="F:carbohydrate binding"/>
    <property type="evidence" value="ECO:0007669"/>
    <property type="project" value="UniProtKB-KW"/>
</dbReference>
<dbReference type="CDD" id="cd00037">
    <property type="entry name" value="CLECT"/>
    <property type="match status" value="1"/>
</dbReference>
<proteinExistence type="predicted"/>
<reference evidence="1 2" key="1">
    <citation type="submission" date="2019-08" db="EMBL/GenBank/DDBJ databases">
        <title>Whole genome of Aphis craccivora.</title>
        <authorList>
            <person name="Voronova N.V."/>
            <person name="Shulinski R.S."/>
            <person name="Bandarenka Y.V."/>
            <person name="Zhorov D.G."/>
            <person name="Warner D."/>
        </authorList>
    </citation>
    <scope>NUCLEOTIDE SEQUENCE [LARGE SCALE GENOMIC DNA]</scope>
    <source>
        <strain evidence="1">180601</strain>
        <tissue evidence="1">Whole Body</tissue>
    </source>
</reference>
<dbReference type="OrthoDB" id="6746664at2759"/>
<comment type="caution">
    <text evidence="1">The sequence shown here is derived from an EMBL/GenBank/DDBJ whole genome shotgun (WGS) entry which is preliminary data.</text>
</comment>
<evidence type="ECO:0000313" key="1">
    <source>
        <dbReference type="EMBL" id="KAF0768649.1"/>
    </source>
</evidence>
<sequence>MQLASIISKQEHLDVMKQLEDFGYGEDSHFWTSGNDLSKFIWLGNGQKLRYTNWLKGKSNNVQDKPKAMMKIV</sequence>
<dbReference type="Gene3D" id="3.10.100.10">
    <property type="entry name" value="Mannose-Binding Protein A, subunit A"/>
    <property type="match status" value="1"/>
</dbReference>
<organism evidence="1 2">
    <name type="scientific">Aphis craccivora</name>
    <name type="common">Cowpea aphid</name>
    <dbReference type="NCBI Taxonomy" id="307492"/>
    <lineage>
        <taxon>Eukaryota</taxon>
        <taxon>Metazoa</taxon>
        <taxon>Ecdysozoa</taxon>
        <taxon>Arthropoda</taxon>
        <taxon>Hexapoda</taxon>
        <taxon>Insecta</taxon>
        <taxon>Pterygota</taxon>
        <taxon>Neoptera</taxon>
        <taxon>Paraneoptera</taxon>
        <taxon>Hemiptera</taxon>
        <taxon>Sternorrhyncha</taxon>
        <taxon>Aphidomorpha</taxon>
        <taxon>Aphidoidea</taxon>
        <taxon>Aphididae</taxon>
        <taxon>Aphidini</taxon>
        <taxon>Aphis</taxon>
        <taxon>Aphis</taxon>
    </lineage>
</organism>
<dbReference type="Proteomes" id="UP000478052">
    <property type="component" value="Unassembled WGS sequence"/>
</dbReference>
<name>A0A6G0ZDY2_APHCR</name>
<accession>A0A6G0ZDY2</accession>
<keyword evidence="1" id="KW-0430">Lectin</keyword>
<dbReference type="EMBL" id="VUJU01000727">
    <property type="protein sequence ID" value="KAF0768649.1"/>
    <property type="molecule type" value="Genomic_DNA"/>
</dbReference>
<protein>
    <submittedName>
        <fullName evidence="1">C-type lectin 37Db-like</fullName>
    </submittedName>
</protein>